<sequence>MIRELCYIAISFAPILPFLFSGIFHSSLQIIIAFFGAFAWILAILVSSIFWKVGSLIYENIYFYAALTIIIQEGFRAGFYYVIRYGEKTLAKLESRTNIQVSGYSPMDKDINDVSAAAGFGMGIISQALLTVNNFVHDAHHGTPGILNFVSIIQKYDTDAYIPKSMISNGLSILLPCTNLMFNLGWTMITWRSLHKLDNKPFTFINLLKCYGLYASILTHFLVTAFSSLISSV</sequence>
<dbReference type="AlphaFoldDB" id="A0A0N4ZWV5"/>
<evidence type="ECO:0000256" key="5">
    <source>
        <dbReference type="ARBA" id="ARBA00022989"/>
    </source>
</evidence>
<comment type="subcellular location">
    <subcellularLocation>
        <location evidence="1">Membrane</location>
        <topology evidence="1">Multi-pass membrane protein</topology>
    </subcellularLocation>
</comment>
<dbReference type="Proteomes" id="UP000038045">
    <property type="component" value="Unplaced"/>
</dbReference>
<dbReference type="GO" id="GO:0016485">
    <property type="term" value="P:protein processing"/>
    <property type="evidence" value="ECO:0007669"/>
    <property type="project" value="InterPro"/>
</dbReference>
<feature type="transmembrane region" description="Helical" evidence="7">
    <location>
        <begin position="173"/>
        <end position="191"/>
    </location>
</feature>
<comment type="similarity">
    <text evidence="2">Belongs to the APH-1 family.</text>
</comment>
<evidence type="ECO:0000256" key="7">
    <source>
        <dbReference type="SAM" id="Phobius"/>
    </source>
</evidence>
<feature type="transmembrane region" description="Helical" evidence="7">
    <location>
        <begin position="211"/>
        <end position="230"/>
    </location>
</feature>
<keyword evidence="5 7" id="KW-1133">Transmembrane helix</keyword>
<keyword evidence="8" id="KW-1185">Reference proteome</keyword>
<organism evidence="8 9">
    <name type="scientific">Parastrongyloides trichosuri</name>
    <name type="common">Possum-specific nematode worm</name>
    <dbReference type="NCBI Taxonomy" id="131310"/>
    <lineage>
        <taxon>Eukaryota</taxon>
        <taxon>Metazoa</taxon>
        <taxon>Ecdysozoa</taxon>
        <taxon>Nematoda</taxon>
        <taxon>Chromadorea</taxon>
        <taxon>Rhabditida</taxon>
        <taxon>Tylenchina</taxon>
        <taxon>Panagrolaimomorpha</taxon>
        <taxon>Strongyloidoidea</taxon>
        <taxon>Strongyloididae</taxon>
        <taxon>Parastrongyloides</taxon>
    </lineage>
</organism>
<dbReference type="InterPro" id="IPR009294">
    <property type="entry name" value="Aph-1"/>
</dbReference>
<evidence type="ECO:0000313" key="9">
    <source>
        <dbReference type="WBParaSite" id="PTRK_0001317100.1"/>
    </source>
</evidence>
<evidence type="ECO:0000256" key="3">
    <source>
        <dbReference type="ARBA" id="ARBA00022692"/>
    </source>
</evidence>
<keyword evidence="6 7" id="KW-0472">Membrane</keyword>
<reference evidence="9" key="1">
    <citation type="submission" date="2017-02" db="UniProtKB">
        <authorList>
            <consortium name="WormBaseParasite"/>
        </authorList>
    </citation>
    <scope>IDENTIFICATION</scope>
</reference>
<feature type="transmembrane region" description="Helical" evidence="7">
    <location>
        <begin position="5"/>
        <end position="24"/>
    </location>
</feature>
<feature type="transmembrane region" description="Helical" evidence="7">
    <location>
        <begin position="63"/>
        <end position="83"/>
    </location>
</feature>
<accession>A0A0N4ZWV5</accession>
<evidence type="ECO:0000256" key="1">
    <source>
        <dbReference type="ARBA" id="ARBA00004141"/>
    </source>
</evidence>
<dbReference type="GO" id="GO:0007219">
    <property type="term" value="P:Notch signaling pathway"/>
    <property type="evidence" value="ECO:0007669"/>
    <property type="project" value="UniProtKB-KW"/>
</dbReference>
<evidence type="ECO:0000313" key="8">
    <source>
        <dbReference type="Proteomes" id="UP000038045"/>
    </source>
</evidence>
<keyword evidence="4" id="KW-0914">Notch signaling pathway</keyword>
<dbReference type="GO" id="GO:0016020">
    <property type="term" value="C:membrane"/>
    <property type="evidence" value="ECO:0007669"/>
    <property type="project" value="UniProtKB-SubCell"/>
</dbReference>
<dbReference type="WBParaSite" id="PTRK_0001317100.1">
    <property type="protein sequence ID" value="PTRK_0001317100.1"/>
    <property type="gene ID" value="PTRK_0001317100"/>
</dbReference>
<evidence type="ECO:0000256" key="2">
    <source>
        <dbReference type="ARBA" id="ARBA00005577"/>
    </source>
</evidence>
<dbReference type="Pfam" id="PF06105">
    <property type="entry name" value="Aph-1"/>
    <property type="match status" value="1"/>
</dbReference>
<name>A0A0N4ZWV5_PARTI</name>
<feature type="transmembrane region" description="Helical" evidence="7">
    <location>
        <begin position="30"/>
        <end position="51"/>
    </location>
</feature>
<keyword evidence="3 7" id="KW-0812">Transmembrane</keyword>
<protein>
    <submittedName>
        <fullName evidence="9">Membrane spanning protein</fullName>
    </submittedName>
</protein>
<evidence type="ECO:0000256" key="6">
    <source>
        <dbReference type="ARBA" id="ARBA00023136"/>
    </source>
</evidence>
<dbReference type="STRING" id="131310.A0A0N4ZWV5"/>
<dbReference type="PANTHER" id="PTHR12889">
    <property type="entry name" value="GAMMA-SECRETASE SUBUNIT APH-1"/>
    <property type="match status" value="1"/>
</dbReference>
<evidence type="ECO:0000256" key="4">
    <source>
        <dbReference type="ARBA" id="ARBA00022976"/>
    </source>
</evidence>
<proteinExistence type="inferred from homology"/>